<dbReference type="Pfam" id="PF01451">
    <property type="entry name" value="LMWPc"/>
    <property type="match status" value="1"/>
</dbReference>
<evidence type="ECO:0000313" key="7">
    <source>
        <dbReference type="Proteomes" id="UP000549913"/>
    </source>
</evidence>
<dbReference type="InterPro" id="IPR036196">
    <property type="entry name" value="Ptyr_pPase_sf"/>
</dbReference>
<dbReference type="SUPFAM" id="SSF52788">
    <property type="entry name" value="Phosphotyrosine protein phosphatases I"/>
    <property type="match status" value="1"/>
</dbReference>
<feature type="domain" description="Phosphotyrosine protein phosphatase I" evidence="5">
    <location>
        <begin position="16"/>
        <end position="196"/>
    </location>
</feature>
<keyword evidence="7" id="KW-1185">Reference proteome</keyword>
<dbReference type="Gene3D" id="3.40.50.2300">
    <property type="match status" value="1"/>
</dbReference>
<organism evidence="6 7">
    <name type="scientific">Herbiconiux flava</name>
    <dbReference type="NCBI Taxonomy" id="881268"/>
    <lineage>
        <taxon>Bacteria</taxon>
        <taxon>Bacillati</taxon>
        <taxon>Actinomycetota</taxon>
        <taxon>Actinomycetes</taxon>
        <taxon>Micrococcales</taxon>
        <taxon>Microbacteriaceae</taxon>
        <taxon>Herbiconiux</taxon>
    </lineage>
</organism>
<evidence type="ECO:0000256" key="3">
    <source>
        <dbReference type="ARBA" id="ARBA00022912"/>
    </source>
</evidence>
<dbReference type="SMART" id="SM00226">
    <property type="entry name" value="LMWPc"/>
    <property type="match status" value="1"/>
</dbReference>
<dbReference type="InterPro" id="IPR017867">
    <property type="entry name" value="Tyr_phospatase_low_mol_wt"/>
</dbReference>
<feature type="active site" description="Nucleophile" evidence="4">
    <location>
        <position position="22"/>
    </location>
</feature>
<evidence type="ECO:0000313" key="6">
    <source>
        <dbReference type="EMBL" id="NYD68890.1"/>
    </source>
</evidence>
<evidence type="ECO:0000256" key="2">
    <source>
        <dbReference type="ARBA" id="ARBA00022801"/>
    </source>
</evidence>
<keyword evidence="2 6" id="KW-0378">Hydrolase</keyword>
<dbReference type="RefSeq" id="WP_179546323.1">
    <property type="nucleotide sequence ID" value="NZ_BSEW01000001.1"/>
</dbReference>
<dbReference type="AlphaFoldDB" id="A0A852SI34"/>
<reference evidence="6 7" key="1">
    <citation type="submission" date="2020-07" db="EMBL/GenBank/DDBJ databases">
        <title>Sequencing the genomes of 1000 actinobacteria strains.</title>
        <authorList>
            <person name="Klenk H.-P."/>
        </authorList>
    </citation>
    <scope>NUCLEOTIDE SEQUENCE [LARGE SCALE GENOMIC DNA]</scope>
    <source>
        <strain evidence="6 7">DSM 26474</strain>
    </source>
</reference>
<name>A0A852SI34_9MICO</name>
<feature type="active site" evidence="4">
    <location>
        <position position="28"/>
    </location>
</feature>
<comment type="caution">
    <text evidence="6">The sequence shown here is derived from an EMBL/GenBank/DDBJ whole genome shotgun (WGS) entry which is preliminary data.</text>
</comment>
<keyword evidence="3" id="KW-0904">Protein phosphatase</keyword>
<dbReference type="PRINTS" id="PR00719">
    <property type="entry name" value="LMWPTPASE"/>
</dbReference>
<proteinExistence type="inferred from homology"/>
<protein>
    <submittedName>
        <fullName evidence="6">Protein-tyrosine phosphatase</fullName>
        <ecNumber evidence="6">3.1.3.48</ecNumber>
    </submittedName>
</protein>
<sequence>MIDDLFGKPTPPPGPPAILFVCTGNICRSPLAEKVLRARLAATAGDGLDIASAGLQGVVGAPMDTLPKKIAERAGAIPDHAARQITPSILRASTLVITMTREQRSEIAREFPFALKRTFTLSEFVRILDEHPVEVALPDQVAGRSLFETVLDASRFRSMVTLSDSDDIEDPYRRSDETHERVGSRIIGLVDQMALQIRSAS</sequence>
<dbReference type="InterPro" id="IPR050438">
    <property type="entry name" value="LMW_PTPase"/>
</dbReference>
<gene>
    <name evidence="6" type="ORF">BJ984_000048</name>
</gene>
<dbReference type="PANTHER" id="PTHR11717">
    <property type="entry name" value="LOW MOLECULAR WEIGHT PROTEIN TYROSINE PHOSPHATASE"/>
    <property type="match status" value="1"/>
</dbReference>
<dbReference type="Proteomes" id="UP000549913">
    <property type="component" value="Unassembled WGS sequence"/>
</dbReference>
<dbReference type="InterPro" id="IPR023485">
    <property type="entry name" value="Ptyr_pPase"/>
</dbReference>
<dbReference type="PANTHER" id="PTHR11717:SF31">
    <property type="entry name" value="LOW MOLECULAR WEIGHT PROTEIN-TYROSINE-PHOSPHATASE ETP-RELATED"/>
    <property type="match status" value="1"/>
</dbReference>
<dbReference type="GO" id="GO:0004725">
    <property type="term" value="F:protein tyrosine phosphatase activity"/>
    <property type="evidence" value="ECO:0007669"/>
    <property type="project" value="UniProtKB-EC"/>
</dbReference>
<comment type="similarity">
    <text evidence="1">Belongs to the low molecular weight phosphotyrosine protein phosphatase family.</text>
</comment>
<dbReference type="EMBL" id="JACCBM010000001">
    <property type="protein sequence ID" value="NYD68890.1"/>
    <property type="molecule type" value="Genomic_DNA"/>
</dbReference>
<evidence type="ECO:0000259" key="5">
    <source>
        <dbReference type="SMART" id="SM00226"/>
    </source>
</evidence>
<dbReference type="EC" id="3.1.3.48" evidence="6"/>
<accession>A0A852SI34</accession>
<evidence type="ECO:0000256" key="4">
    <source>
        <dbReference type="PIRSR" id="PIRSR617867-1"/>
    </source>
</evidence>
<evidence type="ECO:0000256" key="1">
    <source>
        <dbReference type="ARBA" id="ARBA00011063"/>
    </source>
</evidence>